<sequence>MDNIGGMQRVAMKLHESLNLRDAESSAFDYDAVLLRSSWSWTHVKVLPFLLWAAWVIAKKARRDDVDVVLFSSMVTAALAVPLRPLLRRYGVRTAAIVHGLDVTTPFPPYQWFVPKVFDALDLVLPVSRATGEACTQRGLPDHKLQVVPNGIDPDRFRAPSDRATRRHLLTDALGPLPDDALLLCSVGRQVERKGFEWFIRNVMPDLPEDVHYWLAGDGPQTESIDAAIRENGLGDRVRLLGRISDADLARLYRGADLFVMPNVPVPGDMEGFGVVMLEAGQCGTPAIASRLEGIRDVITDGMNGHLVEPESPSAFRQTILRYHDAPDELAGFSRRARTHTQATFGWPAVAEQYIQVLRGLTDGHR</sequence>
<keyword evidence="3" id="KW-1185">Reference proteome</keyword>
<reference evidence="2 3" key="1">
    <citation type="submission" date="2017-10" db="EMBL/GenBank/DDBJ databases">
        <title>Draft genome of Longibacter Salinarum.</title>
        <authorList>
            <person name="Goh K.M."/>
            <person name="Shamsir M.S."/>
            <person name="Lim S.W."/>
        </authorList>
    </citation>
    <scope>NUCLEOTIDE SEQUENCE [LARGE SCALE GENOMIC DNA]</scope>
    <source>
        <strain evidence="2 3">KCTC 52045</strain>
    </source>
</reference>
<feature type="domain" description="Glycosyltransferase subfamily 4-like N-terminal" evidence="1">
    <location>
        <begin position="31"/>
        <end position="156"/>
    </location>
</feature>
<comment type="caution">
    <text evidence="2">The sequence shown here is derived from an EMBL/GenBank/DDBJ whole genome shotgun (WGS) entry which is preliminary data.</text>
</comment>
<organism evidence="2 3">
    <name type="scientific">Longibacter salinarum</name>
    <dbReference type="NCBI Taxonomy" id="1850348"/>
    <lineage>
        <taxon>Bacteria</taxon>
        <taxon>Pseudomonadati</taxon>
        <taxon>Rhodothermota</taxon>
        <taxon>Rhodothermia</taxon>
        <taxon>Rhodothermales</taxon>
        <taxon>Salisaetaceae</taxon>
        <taxon>Longibacter</taxon>
    </lineage>
</organism>
<dbReference type="EMBL" id="PDEQ01000002">
    <property type="protein sequence ID" value="PEN14159.1"/>
    <property type="molecule type" value="Genomic_DNA"/>
</dbReference>
<name>A0A2A8CZL9_9BACT</name>
<keyword evidence="2" id="KW-0808">Transferase</keyword>
<accession>A0A2A8CZL9</accession>
<dbReference type="Pfam" id="PF13692">
    <property type="entry name" value="Glyco_trans_1_4"/>
    <property type="match status" value="1"/>
</dbReference>
<evidence type="ECO:0000259" key="1">
    <source>
        <dbReference type="Pfam" id="PF13439"/>
    </source>
</evidence>
<gene>
    <name evidence="2" type="ORF">CRI94_03715</name>
</gene>
<dbReference type="InterPro" id="IPR050194">
    <property type="entry name" value="Glycosyltransferase_grp1"/>
</dbReference>
<dbReference type="PANTHER" id="PTHR45947">
    <property type="entry name" value="SULFOQUINOVOSYL TRANSFERASE SQD2"/>
    <property type="match status" value="1"/>
</dbReference>
<dbReference type="Proteomes" id="UP000220102">
    <property type="component" value="Unassembled WGS sequence"/>
</dbReference>
<dbReference type="GO" id="GO:0016757">
    <property type="term" value="F:glycosyltransferase activity"/>
    <property type="evidence" value="ECO:0007669"/>
    <property type="project" value="TreeGrafter"/>
</dbReference>
<dbReference type="AlphaFoldDB" id="A0A2A8CZL9"/>
<protein>
    <submittedName>
        <fullName evidence="2">Glycosyl transferase family 1</fullName>
    </submittedName>
</protein>
<dbReference type="Pfam" id="PF13439">
    <property type="entry name" value="Glyco_transf_4"/>
    <property type="match status" value="1"/>
</dbReference>
<dbReference type="CDD" id="cd03801">
    <property type="entry name" value="GT4_PimA-like"/>
    <property type="match status" value="1"/>
</dbReference>
<evidence type="ECO:0000313" key="3">
    <source>
        <dbReference type="Proteomes" id="UP000220102"/>
    </source>
</evidence>
<evidence type="ECO:0000313" key="2">
    <source>
        <dbReference type="EMBL" id="PEN14159.1"/>
    </source>
</evidence>
<dbReference type="PANTHER" id="PTHR45947:SF3">
    <property type="entry name" value="SULFOQUINOVOSYL TRANSFERASE SQD2"/>
    <property type="match status" value="1"/>
</dbReference>
<dbReference type="SUPFAM" id="SSF53756">
    <property type="entry name" value="UDP-Glycosyltransferase/glycogen phosphorylase"/>
    <property type="match status" value="1"/>
</dbReference>
<dbReference type="Gene3D" id="3.40.50.2000">
    <property type="entry name" value="Glycogen Phosphorylase B"/>
    <property type="match status" value="2"/>
</dbReference>
<proteinExistence type="predicted"/>
<dbReference type="InterPro" id="IPR028098">
    <property type="entry name" value="Glyco_trans_4-like_N"/>
</dbReference>